<evidence type="ECO:0000313" key="2">
    <source>
        <dbReference type="EMBL" id="KAJ7330520.1"/>
    </source>
</evidence>
<feature type="compositionally biased region" description="Low complexity" evidence="1">
    <location>
        <begin position="1"/>
        <end position="19"/>
    </location>
</feature>
<organism evidence="2 3">
    <name type="scientific">Mycena albidolilacea</name>
    <dbReference type="NCBI Taxonomy" id="1033008"/>
    <lineage>
        <taxon>Eukaryota</taxon>
        <taxon>Fungi</taxon>
        <taxon>Dikarya</taxon>
        <taxon>Basidiomycota</taxon>
        <taxon>Agaricomycotina</taxon>
        <taxon>Agaricomycetes</taxon>
        <taxon>Agaricomycetidae</taxon>
        <taxon>Agaricales</taxon>
        <taxon>Marasmiineae</taxon>
        <taxon>Mycenaceae</taxon>
        <taxon>Mycena</taxon>
    </lineage>
</organism>
<name>A0AAD6ZN92_9AGAR</name>
<gene>
    <name evidence="2" type="ORF">DFH08DRAFT_882923</name>
</gene>
<dbReference type="Gene3D" id="1.10.510.10">
    <property type="entry name" value="Transferase(Phosphotransferase) domain 1"/>
    <property type="match status" value="1"/>
</dbReference>
<reference evidence="2" key="1">
    <citation type="submission" date="2023-03" db="EMBL/GenBank/DDBJ databases">
        <title>Massive genome expansion in bonnet fungi (Mycena s.s.) driven by repeated elements and novel gene families across ecological guilds.</title>
        <authorList>
            <consortium name="Lawrence Berkeley National Laboratory"/>
            <person name="Harder C.B."/>
            <person name="Miyauchi S."/>
            <person name="Viragh M."/>
            <person name="Kuo A."/>
            <person name="Thoen E."/>
            <person name="Andreopoulos B."/>
            <person name="Lu D."/>
            <person name="Skrede I."/>
            <person name="Drula E."/>
            <person name="Henrissat B."/>
            <person name="Morin E."/>
            <person name="Kohler A."/>
            <person name="Barry K."/>
            <person name="LaButti K."/>
            <person name="Morin E."/>
            <person name="Salamov A."/>
            <person name="Lipzen A."/>
            <person name="Mereny Z."/>
            <person name="Hegedus B."/>
            <person name="Baldrian P."/>
            <person name="Stursova M."/>
            <person name="Weitz H."/>
            <person name="Taylor A."/>
            <person name="Grigoriev I.V."/>
            <person name="Nagy L.G."/>
            <person name="Martin F."/>
            <person name="Kauserud H."/>
        </authorList>
    </citation>
    <scope>NUCLEOTIDE SEQUENCE</scope>
    <source>
        <strain evidence="2">CBHHK002</strain>
    </source>
</reference>
<feature type="region of interest" description="Disordered" evidence="1">
    <location>
        <begin position="1"/>
        <end position="25"/>
    </location>
</feature>
<dbReference type="EMBL" id="JARIHO010000037">
    <property type="protein sequence ID" value="KAJ7330520.1"/>
    <property type="molecule type" value="Genomic_DNA"/>
</dbReference>
<dbReference type="Proteomes" id="UP001218218">
    <property type="component" value="Unassembled WGS sequence"/>
</dbReference>
<proteinExistence type="predicted"/>
<dbReference type="AlphaFoldDB" id="A0AAD6ZN92"/>
<dbReference type="InterPro" id="IPR011009">
    <property type="entry name" value="Kinase-like_dom_sf"/>
</dbReference>
<keyword evidence="3" id="KW-1185">Reference proteome</keyword>
<comment type="caution">
    <text evidence="2">The sequence shown here is derived from an EMBL/GenBank/DDBJ whole genome shotgun (WGS) entry which is preliminary data.</text>
</comment>
<sequence>MVLSNATNRTASASSASASRTEEYEELRPYVIVSDTGKGSFATVYKGYHEDNHQSVAIKTVLHGRNSPRNYSRTCRARFKFSNPSRTGILPSSLISCVPIAPYT</sequence>
<accession>A0AAD6ZN92</accession>
<evidence type="ECO:0000313" key="3">
    <source>
        <dbReference type="Proteomes" id="UP001218218"/>
    </source>
</evidence>
<evidence type="ECO:0000256" key="1">
    <source>
        <dbReference type="SAM" id="MobiDB-lite"/>
    </source>
</evidence>
<protein>
    <recommendedName>
        <fullName evidence="4">Protein kinase domain-containing protein</fullName>
    </recommendedName>
</protein>
<evidence type="ECO:0008006" key="4">
    <source>
        <dbReference type="Google" id="ProtNLM"/>
    </source>
</evidence>
<dbReference type="SUPFAM" id="SSF56112">
    <property type="entry name" value="Protein kinase-like (PK-like)"/>
    <property type="match status" value="1"/>
</dbReference>